<dbReference type="OrthoDB" id="3470575at2"/>
<reference evidence="1 2" key="1">
    <citation type="submission" date="2016-11" db="EMBL/GenBank/DDBJ databases">
        <authorList>
            <person name="Jaros S."/>
            <person name="Januszkiewicz K."/>
            <person name="Wedrychowicz H."/>
        </authorList>
    </citation>
    <scope>NUCLEOTIDE SEQUENCE [LARGE SCALE GENOMIC DNA]</scope>
    <source>
        <strain evidence="1 2">DSM 27406</strain>
    </source>
</reference>
<proteinExistence type="predicted"/>
<dbReference type="Proteomes" id="UP000184420">
    <property type="component" value="Unassembled WGS sequence"/>
</dbReference>
<keyword evidence="2" id="KW-1185">Reference proteome</keyword>
<dbReference type="AlphaFoldDB" id="A0A1M7A646"/>
<accession>A0A1M7A646</accession>
<sequence>MSAITSFEVLDNRISRAGGKPTVLEALWDGDTNGWFLIVSLYTEIGTLFSKKQEVLQLGTVSFGGDIRLFTGEVPAWPEAALMKEWGQKASEKYGLTFYFPSEEPDDDCPDWTRRHLAIHCADCNKLMMKPDSPYLPKDICYPCHLKREQNDRIIKASPCDGGVTLYMTKDDSSRQISYCTHFKDFTIAPFVNDFVQGQLQESEISIVTLGREELIALKGQLETAIEVMLQAYKPPVIEARMKRFVSVYSMTYKDHSYDLMDRSNREHDQLGGLLYAHENVEVAIAGEQVYQFFFKKGITYRDDSMLRFVNYAKEGKTERKEIHERYKGMLTPAEVDETLMKLQKIGCVAVDNDEIRMTPLGQCIL</sequence>
<evidence type="ECO:0000313" key="1">
    <source>
        <dbReference type="EMBL" id="SHL38197.1"/>
    </source>
</evidence>
<dbReference type="EMBL" id="FRBL01000003">
    <property type="protein sequence ID" value="SHL38197.1"/>
    <property type="molecule type" value="Genomic_DNA"/>
</dbReference>
<gene>
    <name evidence="1" type="ORF">SAMN05444266_103143</name>
</gene>
<evidence type="ECO:0000313" key="2">
    <source>
        <dbReference type="Proteomes" id="UP000184420"/>
    </source>
</evidence>
<protein>
    <submittedName>
        <fullName evidence="1">Uncharacterized protein</fullName>
    </submittedName>
</protein>
<organism evidence="1 2">
    <name type="scientific">Chitinophaga jiangningensis</name>
    <dbReference type="NCBI Taxonomy" id="1419482"/>
    <lineage>
        <taxon>Bacteria</taxon>
        <taxon>Pseudomonadati</taxon>
        <taxon>Bacteroidota</taxon>
        <taxon>Chitinophagia</taxon>
        <taxon>Chitinophagales</taxon>
        <taxon>Chitinophagaceae</taxon>
        <taxon>Chitinophaga</taxon>
    </lineage>
</organism>
<dbReference type="STRING" id="1419482.SAMN05444266_103143"/>
<name>A0A1M7A646_9BACT</name>
<dbReference type="RefSeq" id="WP_073079832.1">
    <property type="nucleotide sequence ID" value="NZ_FRBL01000003.1"/>
</dbReference>